<dbReference type="PANTHER" id="PTHR20922">
    <property type="entry name" value="DNL-TYPE ZINC FINGER PROTEIN"/>
    <property type="match status" value="1"/>
</dbReference>
<keyword evidence="2 4" id="KW-0863">Zinc-finger</keyword>
<dbReference type="AlphaFoldDB" id="A0AAD3H1D9"/>
<dbReference type="Pfam" id="PF05180">
    <property type="entry name" value="zf-DNL"/>
    <property type="match status" value="1"/>
</dbReference>
<comment type="caution">
    <text evidence="6">The sequence shown here is derived from an EMBL/GenBank/DDBJ whole genome shotgun (WGS) entry which is preliminary data.</text>
</comment>
<evidence type="ECO:0000313" key="7">
    <source>
        <dbReference type="Proteomes" id="UP001054902"/>
    </source>
</evidence>
<dbReference type="GO" id="GO:0051087">
    <property type="term" value="F:protein-folding chaperone binding"/>
    <property type="evidence" value="ECO:0007669"/>
    <property type="project" value="TreeGrafter"/>
</dbReference>
<evidence type="ECO:0000259" key="5">
    <source>
        <dbReference type="PROSITE" id="PS51501"/>
    </source>
</evidence>
<evidence type="ECO:0000256" key="2">
    <source>
        <dbReference type="ARBA" id="ARBA00022771"/>
    </source>
</evidence>
<dbReference type="InterPro" id="IPR007853">
    <property type="entry name" value="Znf_DNL-typ"/>
</dbReference>
<dbReference type="GO" id="GO:0005739">
    <property type="term" value="C:mitochondrion"/>
    <property type="evidence" value="ECO:0007669"/>
    <property type="project" value="TreeGrafter"/>
</dbReference>
<reference evidence="6 7" key="1">
    <citation type="journal article" date="2021" name="Sci. Rep.">
        <title>The genome of the diatom Chaetoceros tenuissimus carries an ancient integrated fragment of an extant virus.</title>
        <authorList>
            <person name="Hongo Y."/>
            <person name="Kimura K."/>
            <person name="Takaki Y."/>
            <person name="Yoshida Y."/>
            <person name="Baba S."/>
            <person name="Kobayashi G."/>
            <person name="Nagasaki K."/>
            <person name="Hano T."/>
            <person name="Tomaru Y."/>
        </authorList>
    </citation>
    <scope>NUCLEOTIDE SEQUENCE [LARGE SCALE GENOMIC DNA]</scope>
    <source>
        <strain evidence="6 7">NIES-3715</strain>
    </source>
</reference>
<evidence type="ECO:0000256" key="3">
    <source>
        <dbReference type="ARBA" id="ARBA00022833"/>
    </source>
</evidence>
<evidence type="ECO:0000256" key="1">
    <source>
        <dbReference type="ARBA" id="ARBA00022723"/>
    </source>
</evidence>
<keyword evidence="1" id="KW-0479">Metal-binding</keyword>
<dbReference type="GO" id="GO:0008270">
    <property type="term" value="F:zinc ion binding"/>
    <property type="evidence" value="ECO:0007669"/>
    <property type="project" value="UniProtKB-KW"/>
</dbReference>
<dbReference type="GO" id="GO:0030150">
    <property type="term" value="P:protein import into mitochondrial matrix"/>
    <property type="evidence" value="ECO:0007669"/>
    <property type="project" value="TreeGrafter"/>
</dbReference>
<dbReference type="Proteomes" id="UP001054902">
    <property type="component" value="Unassembled WGS sequence"/>
</dbReference>
<gene>
    <name evidence="6" type="ORF">CTEN210_03264</name>
</gene>
<dbReference type="GO" id="GO:0006457">
    <property type="term" value="P:protein folding"/>
    <property type="evidence" value="ECO:0007669"/>
    <property type="project" value="TreeGrafter"/>
</dbReference>
<dbReference type="PANTHER" id="PTHR20922:SF13">
    <property type="entry name" value="DNL-TYPE ZINC FINGER PROTEIN"/>
    <property type="match status" value="1"/>
</dbReference>
<accession>A0AAD3H1D9</accession>
<feature type="domain" description="DNL-type" evidence="5">
    <location>
        <begin position="90"/>
        <end position="186"/>
    </location>
</feature>
<keyword evidence="3" id="KW-0862">Zinc</keyword>
<dbReference type="InterPro" id="IPR024158">
    <property type="entry name" value="Mt_import_TIM15"/>
</dbReference>
<proteinExistence type="predicted"/>
<dbReference type="PROSITE" id="PS51501">
    <property type="entry name" value="ZF_DNL"/>
    <property type="match status" value="1"/>
</dbReference>
<protein>
    <recommendedName>
        <fullName evidence="5">DNL-type domain-containing protein</fullName>
    </recommendedName>
</protein>
<name>A0AAD3H1D9_9STRA</name>
<keyword evidence="7" id="KW-1185">Reference proteome</keyword>
<evidence type="ECO:0000256" key="4">
    <source>
        <dbReference type="PROSITE-ProRule" id="PRU00834"/>
    </source>
</evidence>
<organism evidence="6 7">
    <name type="scientific">Chaetoceros tenuissimus</name>
    <dbReference type="NCBI Taxonomy" id="426638"/>
    <lineage>
        <taxon>Eukaryota</taxon>
        <taxon>Sar</taxon>
        <taxon>Stramenopiles</taxon>
        <taxon>Ochrophyta</taxon>
        <taxon>Bacillariophyta</taxon>
        <taxon>Coscinodiscophyceae</taxon>
        <taxon>Chaetocerotophycidae</taxon>
        <taxon>Chaetocerotales</taxon>
        <taxon>Chaetocerotaceae</taxon>
        <taxon>Chaetoceros</taxon>
    </lineage>
</organism>
<sequence>MMLWKLSKVSLFLNLGIMFSMTTAFTSNVLTTRSIRSSAPMILFASLEEEDTENEIPCLPPIGYSSFDGETSASGETIRLDGTSCDVNHVGTEKFELQYTCKVCETRNSHRVSRMAYRNGVVITVCKGCMSKHLIADNLGWTKYSGGFVSDDINTIEDFFSSKGKADEVNRVSPEVFDLEKSLHESKHVFFETQKDEDGAFE</sequence>
<dbReference type="EMBL" id="BLLK01000022">
    <property type="protein sequence ID" value="GFH46790.1"/>
    <property type="molecule type" value="Genomic_DNA"/>
</dbReference>
<dbReference type="GO" id="GO:0050821">
    <property type="term" value="P:protein stabilization"/>
    <property type="evidence" value="ECO:0007669"/>
    <property type="project" value="TreeGrafter"/>
</dbReference>
<evidence type="ECO:0000313" key="6">
    <source>
        <dbReference type="EMBL" id="GFH46790.1"/>
    </source>
</evidence>